<evidence type="ECO:0000313" key="1">
    <source>
        <dbReference type="EMBL" id="KWA62025.1"/>
    </source>
</evidence>
<gene>
    <name evidence="1" type="ORF">WT44_15325</name>
</gene>
<dbReference type="EMBL" id="LPHB01000047">
    <property type="protein sequence ID" value="KWA62025.1"/>
    <property type="molecule type" value="Genomic_DNA"/>
</dbReference>
<evidence type="ECO:0000313" key="2">
    <source>
        <dbReference type="Proteomes" id="UP000068603"/>
    </source>
</evidence>
<protein>
    <submittedName>
        <fullName evidence="1">Uncharacterized protein</fullName>
    </submittedName>
</protein>
<organism evidence="1">
    <name type="scientific">Burkholderia stagnalis</name>
    <dbReference type="NCBI Taxonomy" id="1503054"/>
    <lineage>
        <taxon>Bacteria</taxon>
        <taxon>Pseudomonadati</taxon>
        <taxon>Pseudomonadota</taxon>
        <taxon>Betaproteobacteria</taxon>
        <taxon>Burkholderiales</taxon>
        <taxon>Burkholderiaceae</taxon>
        <taxon>Burkholderia</taxon>
        <taxon>Burkholderia cepacia complex</taxon>
    </lineage>
</organism>
<dbReference type="Proteomes" id="UP000068603">
    <property type="component" value="Unassembled WGS sequence"/>
</dbReference>
<comment type="caution">
    <text evidence="1">The sequence shown here is derived from an EMBL/GenBank/DDBJ whole genome shotgun (WGS) entry which is preliminary data.</text>
</comment>
<proteinExistence type="predicted"/>
<reference evidence="1 2" key="1">
    <citation type="submission" date="2015-11" db="EMBL/GenBank/DDBJ databases">
        <title>Expanding the genomic diversity of Burkholderia species for the development of highly accurate diagnostics.</title>
        <authorList>
            <person name="Sahl J."/>
            <person name="Keim P."/>
            <person name="Wagner D."/>
        </authorList>
    </citation>
    <scope>NUCLEOTIDE SEQUENCE [LARGE SCALE GENOMIC DNA]</scope>
    <source>
        <strain evidence="1 2">MSMB1960WGS</strain>
    </source>
</reference>
<accession>A0A108A1H7</accession>
<sequence length="68" mass="8213">MLELFFIFFLMCRQSVLFHIELMHRTRDVRNIHRIMAGQRGFFFFPNETLQIALKQLVGRDTTRRNGP</sequence>
<name>A0A108A1H7_9BURK</name>
<dbReference type="AlphaFoldDB" id="A0A108A1H7"/>